<protein>
    <submittedName>
        <fullName evidence="4">LuxR family transcriptional regulator</fullName>
    </submittedName>
</protein>
<dbReference type="SUPFAM" id="SSF63829">
    <property type="entry name" value="Calcium-dependent phosphotriesterase"/>
    <property type="match status" value="1"/>
</dbReference>
<dbReference type="InterPro" id="IPR013783">
    <property type="entry name" value="Ig-like_fold"/>
</dbReference>
<reference evidence="4 5" key="1">
    <citation type="submission" date="2019-08" db="EMBL/GenBank/DDBJ databases">
        <title>Lewinella sp. strain SSH13 Genome sequencing and assembly.</title>
        <authorList>
            <person name="Kim I."/>
        </authorList>
    </citation>
    <scope>NUCLEOTIDE SEQUENCE [LARGE SCALE GENOMIC DNA]</scope>
    <source>
        <strain evidence="4 5">SSH13</strain>
    </source>
</reference>
<evidence type="ECO:0000256" key="1">
    <source>
        <dbReference type="SAM" id="Coils"/>
    </source>
</evidence>
<feature type="coiled-coil region" evidence="1">
    <location>
        <begin position="896"/>
        <end position="923"/>
    </location>
</feature>
<dbReference type="InterPro" id="IPR016032">
    <property type="entry name" value="Sig_transdc_resp-reg_C-effctor"/>
</dbReference>
<keyword evidence="2" id="KW-1133">Transmembrane helix</keyword>
<dbReference type="SUPFAM" id="SSF46894">
    <property type="entry name" value="C-terminal effector domain of the bipartite response regulators"/>
    <property type="match status" value="1"/>
</dbReference>
<dbReference type="Gene3D" id="2.60.40.10">
    <property type="entry name" value="Immunoglobulins"/>
    <property type="match status" value="1"/>
</dbReference>
<dbReference type="GO" id="GO:0006355">
    <property type="term" value="P:regulation of DNA-templated transcription"/>
    <property type="evidence" value="ECO:0007669"/>
    <property type="project" value="InterPro"/>
</dbReference>
<sequence length="1054" mass="118948">MECGSPPKTACGSGKLPASSPEAAAVWLTADVPVGAAAGAMEVFKIAWYTHQLNTGALARGMIPLPYQRRRDFFQVTWNARRGLAGQPSLHPAAAPENLNPSRKLEIRANCYGYFLPFATEKESMGRNSILFYLLLWCCCLSAQELPPIASFTPETYGGGSQNWAVSQDEQKLVYVANNQGLLEFNGHQWSLYPSPNETIFRSVKAHGERIYTGFYMDFGYWERTPDGKLDYHTLCADLRDRILPDEHFWNIFFHEGYLVFQSLDQLFFHEPGNEEIRIVSPEEGVAKVFPVDGELYFTDQKQRLFRLESGEISPVLSQDETPGYIVHLWKDRDELILQTAAEGCFSLSNGVLKASERNTFLSGNRIYSATDLRRGGRAFGTVSNGVYIVAPDGDLLYHLDQIDGLANNTILSLFEDAQNNLWVATDNGLSCINLSSPLRKFTDDSGQLGTVHASAVFGDDLYLASNQGLFIKSRYGQDLPEIIPGTRGQVWSLFEYNQQLFCAHDQGVFLVNGSDAIPIFSGGGGTWRIETIPGHPDLLLLGNYFGLAVLELKDGNWSFRNKIEGFDYSARFLASTEAGEVYISHEYRGIYGLKVSEDYRTVTEVKLFDTPQKGKNAGLTRFQDSILYFSRDGIFSLVGYEEGFRKSEALSGAIGSTEYSSGKMTVLGDRLWFFTNESISFFHPGVVSDELQRQTIPLPARLVNAKSGYENISESGRDTLLIGTADGYLLLALSAVPLHQHEIRLASATAYPAAGDPIAMSLAENGEVRYEDHSLKFELAVPSYEKYFVPRFQYRLLGLSNEWSEWSPESTLSFPGLQYGKYTLEARSLLGRRSSENTVSYTFRILRPWYASAWAFVVYFLAVGALIYLLHKAYTRYYRNKQRALQLENDRRLAARERETELEMIRINNQRLQEDINSKNREVANSTMSLVRKNELLQQIKENLLSNQNPEKSIAQVIQTIDKNLDEGETWSLFKEAFENADQDFFKKVKELHPELSPNDLKLCAYLRLNLSSKEIAPMLNISPRSVEVKRYRLRKKINLEPKAGLVEYIMSL</sequence>
<feature type="domain" description="HTH luxR-type" evidence="3">
    <location>
        <begin position="994"/>
        <end position="1051"/>
    </location>
</feature>
<dbReference type="SMART" id="SM00421">
    <property type="entry name" value="HTH_LUXR"/>
    <property type="match status" value="1"/>
</dbReference>
<keyword evidence="5" id="KW-1185">Reference proteome</keyword>
<gene>
    <name evidence="4" type="ORF">FUA23_19660</name>
</gene>
<organism evidence="4 5">
    <name type="scientific">Neolewinella aurantiaca</name>
    <dbReference type="NCBI Taxonomy" id="2602767"/>
    <lineage>
        <taxon>Bacteria</taxon>
        <taxon>Pseudomonadati</taxon>
        <taxon>Bacteroidota</taxon>
        <taxon>Saprospiria</taxon>
        <taxon>Saprospirales</taxon>
        <taxon>Lewinellaceae</taxon>
        <taxon>Neolewinella</taxon>
    </lineage>
</organism>
<dbReference type="GO" id="GO:0003677">
    <property type="term" value="F:DNA binding"/>
    <property type="evidence" value="ECO:0007669"/>
    <property type="project" value="InterPro"/>
</dbReference>
<evidence type="ECO:0000256" key="2">
    <source>
        <dbReference type="SAM" id="Phobius"/>
    </source>
</evidence>
<name>A0A5C7F6A7_9BACT</name>
<dbReference type="InterPro" id="IPR036388">
    <property type="entry name" value="WH-like_DNA-bd_sf"/>
</dbReference>
<dbReference type="Pfam" id="PF07494">
    <property type="entry name" value="Reg_prop"/>
    <property type="match status" value="1"/>
</dbReference>
<keyword evidence="1" id="KW-0175">Coiled coil</keyword>
<dbReference type="AlphaFoldDB" id="A0A5C7F6A7"/>
<evidence type="ECO:0000313" key="5">
    <source>
        <dbReference type="Proteomes" id="UP000321907"/>
    </source>
</evidence>
<feature type="transmembrane region" description="Helical" evidence="2">
    <location>
        <begin position="850"/>
        <end position="871"/>
    </location>
</feature>
<keyword evidence="2" id="KW-0812">Transmembrane</keyword>
<dbReference type="InterPro" id="IPR011110">
    <property type="entry name" value="Reg_prop"/>
</dbReference>
<dbReference type="InterPro" id="IPR000792">
    <property type="entry name" value="Tscrpt_reg_LuxR_C"/>
</dbReference>
<dbReference type="EMBL" id="VOXD01000041">
    <property type="protein sequence ID" value="TXF86261.1"/>
    <property type="molecule type" value="Genomic_DNA"/>
</dbReference>
<accession>A0A5C7F6A7</accession>
<evidence type="ECO:0000259" key="3">
    <source>
        <dbReference type="SMART" id="SM00421"/>
    </source>
</evidence>
<dbReference type="Gene3D" id="2.130.10.10">
    <property type="entry name" value="YVTN repeat-like/Quinoprotein amine dehydrogenase"/>
    <property type="match status" value="1"/>
</dbReference>
<dbReference type="InterPro" id="IPR015943">
    <property type="entry name" value="WD40/YVTN_repeat-like_dom_sf"/>
</dbReference>
<proteinExistence type="predicted"/>
<comment type="caution">
    <text evidence="4">The sequence shown here is derived from an EMBL/GenBank/DDBJ whole genome shotgun (WGS) entry which is preliminary data.</text>
</comment>
<dbReference type="Gene3D" id="1.10.10.10">
    <property type="entry name" value="Winged helix-like DNA-binding domain superfamily/Winged helix DNA-binding domain"/>
    <property type="match status" value="1"/>
</dbReference>
<dbReference type="OrthoDB" id="1090267at2"/>
<evidence type="ECO:0000313" key="4">
    <source>
        <dbReference type="EMBL" id="TXF86261.1"/>
    </source>
</evidence>
<dbReference type="Proteomes" id="UP000321907">
    <property type="component" value="Unassembled WGS sequence"/>
</dbReference>
<keyword evidence="2" id="KW-0472">Membrane</keyword>